<reference evidence="2" key="2">
    <citation type="journal article" date="2021" name="PeerJ">
        <title>Extensive microbial diversity within the chicken gut microbiome revealed by metagenomics and culture.</title>
        <authorList>
            <person name="Gilroy R."/>
            <person name="Ravi A."/>
            <person name="Getino M."/>
            <person name="Pursley I."/>
            <person name="Horton D.L."/>
            <person name="Alikhan N.F."/>
            <person name="Baker D."/>
            <person name="Gharbi K."/>
            <person name="Hall N."/>
            <person name="Watson M."/>
            <person name="Adriaenssens E.M."/>
            <person name="Foster-Nyarko E."/>
            <person name="Jarju S."/>
            <person name="Secka A."/>
            <person name="Antonio M."/>
            <person name="Oren A."/>
            <person name="Chaudhuri R.R."/>
            <person name="La Ragione R."/>
            <person name="Hildebrand F."/>
            <person name="Pallen M.J."/>
        </authorList>
    </citation>
    <scope>NUCLEOTIDE SEQUENCE</scope>
    <source>
        <strain evidence="2">ChiGjej1B1-2707</strain>
    </source>
</reference>
<reference evidence="2" key="1">
    <citation type="submission" date="2020-10" db="EMBL/GenBank/DDBJ databases">
        <authorList>
            <person name="Gilroy R."/>
        </authorList>
    </citation>
    <scope>NUCLEOTIDE SEQUENCE</scope>
    <source>
        <strain evidence="2">ChiGjej1B1-2707</strain>
    </source>
</reference>
<sequence length="502" mass="55936">MIDGNAESQGSPSQSNDVNNDAVKRYLKLAEDAVAQGDSVLGMHLYLTAFEQAVKGSLVPDEKALSGLRSAWDLACRSKERSMAEYIFERMEPYMDAEESMRCAEVLQRLALDKLEEFGLSREDIEDMAEMISDDFLGLAETGGPAVQVANVSKTPGVFATSSLFSLPKPAVPRLQDGKAAKGGDPSQKGELSEQEERQRVTYDDLHGFQGAIAAMRAFGIGMQKDARYQEFVKMLNERHGIDRVSASSTYLFTCTAREDANHFMEATMGELGLPAIRMSMEEGPQGMPVLCVMASADQHPHWGWGRRPFETPGVLLLENIDLWASPFPEDEEEDGFTLQNLSRGAREAINAIRLAADNPDVHVMATAAREEDVPDFFYDLLEPIQPIPIDLPTMQERIDIWADIERNHPSVRGLDMVELVRLSANMARYDIYMAAQEALEEAYKSSLVRGVYVPVSRDNMFDKLAAYQPLESPEYRQLEEAVVQGFRGDLDRMDDLLKGGR</sequence>
<dbReference type="Proteomes" id="UP000824261">
    <property type="component" value="Unassembled WGS sequence"/>
</dbReference>
<evidence type="ECO:0000313" key="3">
    <source>
        <dbReference type="Proteomes" id="UP000824261"/>
    </source>
</evidence>
<dbReference type="EMBL" id="DVGB01000029">
    <property type="protein sequence ID" value="HIR01083.1"/>
    <property type="molecule type" value="Genomic_DNA"/>
</dbReference>
<gene>
    <name evidence="2" type="ORF">IAA69_02285</name>
</gene>
<comment type="caution">
    <text evidence="2">The sequence shown here is derived from an EMBL/GenBank/DDBJ whole genome shotgun (WGS) entry which is preliminary data.</text>
</comment>
<name>A0A9D1D2N8_9ACTN</name>
<dbReference type="AlphaFoldDB" id="A0A9D1D2N8"/>
<feature type="region of interest" description="Disordered" evidence="1">
    <location>
        <begin position="175"/>
        <end position="197"/>
    </location>
</feature>
<evidence type="ECO:0000313" key="2">
    <source>
        <dbReference type="EMBL" id="HIR01083.1"/>
    </source>
</evidence>
<dbReference type="SUPFAM" id="SSF52540">
    <property type="entry name" value="P-loop containing nucleoside triphosphate hydrolases"/>
    <property type="match status" value="1"/>
</dbReference>
<proteinExistence type="predicted"/>
<dbReference type="InterPro" id="IPR027417">
    <property type="entry name" value="P-loop_NTPase"/>
</dbReference>
<evidence type="ECO:0000256" key="1">
    <source>
        <dbReference type="SAM" id="MobiDB-lite"/>
    </source>
</evidence>
<accession>A0A9D1D2N8</accession>
<organism evidence="2 3">
    <name type="scientific">Candidatus Aveggerthella stercoripullorum</name>
    <dbReference type="NCBI Taxonomy" id="2840688"/>
    <lineage>
        <taxon>Bacteria</taxon>
        <taxon>Bacillati</taxon>
        <taxon>Actinomycetota</taxon>
        <taxon>Coriobacteriia</taxon>
        <taxon>Eggerthellales</taxon>
        <taxon>Eggerthellaceae</taxon>
        <taxon>Eggerthellaceae incertae sedis</taxon>
        <taxon>Candidatus Aveggerthella</taxon>
    </lineage>
</organism>
<protein>
    <submittedName>
        <fullName evidence="2">Ribonucleotide reductase subunit alpha</fullName>
    </submittedName>
</protein>